<dbReference type="GO" id="GO:0016651">
    <property type="term" value="F:oxidoreductase activity, acting on NAD(P)H"/>
    <property type="evidence" value="ECO:0007669"/>
    <property type="project" value="InterPro"/>
</dbReference>
<dbReference type="Gene3D" id="3.40.50.720">
    <property type="entry name" value="NAD(P)-binding Rossmann-like Domain"/>
    <property type="match status" value="1"/>
</dbReference>
<dbReference type="CDD" id="cd08249">
    <property type="entry name" value="enoyl_reductase_like"/>
    <property type="match status" value="1"/>
</dbReference>
<dbReference type="InParanoid" id="A0A165B9N9"/>
<dbReference type="InterPro" id="IPR047122">
    <property type="entry name" value="Trans-enoyl_RdTase-like"/>
</dbReference>
<dbReference type="OrthoDB" id="3233595at2759"/>
<dbReference type="InterPro" id="IPR011032">
    <property type="entry name" value="GroES-like_sf"/>
</dbReference>
<proteinExistence type="predicted"/>
<dbReference type="SUPFAM" id="SSF51735">
    <property type="entry name" value="NAD(P)-binding Rossmann-fold domains"/>
    <property type="match status" value="1"/>
</dbReference>
<dbReference type="PANTHER" id="PTHR45348">
    <property type="entry name" value="HYPOTHETICAL OXIDOREDUCTASE (EUROFUNG)"/>
    <property type="match status" value="1"/>
</dbReference>
<dbReference type="PANTHER" id="PTHR45348:SF2">
    <property type="entry name" value="ZINC-TYPE ALCOHOL DEHYDROGENASE-LIKE PROTEIN C2E1P3.01"/>
    <property type="match status" value="1"/>
</dbReference>
<dbReference type="EMBL" id="KV427682">
    <property type="protein sequence ID" value="KZT00565.1"/>
    <property type="molecule type" value="Genomic_DNA"/>
</dbReference>
<keyword evidence="3" id="KW-1185">Reference proteome</keyword>
<dbReference type="InterPro" id="IPR013154">
    <property type="entry name" value="ADH-like_N"/>
</dbReference>
<evidence type="ECO:0000259" key="1">
    <source>
        <dbReference type="SMART" id="SM00829"/>
    </source>
</evidence>
<reference evidence="2 3" key="1">
    <citation type="journal article" date="2016" name="Mol. Biol. Evol.">
        <title>Comparative Genomics of Early-Diverging Mushroom-Forming Fungi Provides Insights into the Origins of Lignocellulose Decay Capabilities.</title>
        <authorList>
            <person name="Nagy L.G."/>
            <person name="Riley R."/>
            <person name="Tritt A."/>
            <person name="Adam C."/>
            <person name="Daum C."/>
            <person name="Floudas D."/>
            <person name="Sun H."/>
            <person name="Yadav J.S."/>
            <person name="Pangilinan J."/>
            <person name="Larsson K.H."/>
            <person name="Matsuura K."/>
            <person name="Barry K."/>
            <person name="Labutti K."/>
            <person name="Kuo R."/>
            <person name="Ohm R.A."/>
            <person name="Bhattacharya S.S."/>
            <person name="Shirouzu T."/>
            <person name="Yoshinaga Y."/>
            <person name="Martin F.M."/>
            <person name="Grigoriev I.V."/>
            <person name="Hibbett D.S."/>
        </authorList>
    </citation>
    <scope>NUCLEOTIDE SEQUENCE [LARGE SCALE GENOMIC DNA]</scope>
    <source>
        <strain evidence="2 3">93-53</strain>
    </source>
</reference>
<dbReference type="GeneID" id="63830469"/>
<dbReference type="STRING" id="1314785.A0A165B9N9"/>
<dbReference type="InterPro" id="IPR036291">
    <property type="entry name" value="NAD(P)-bd_dom_sf"/>
</dbReference>
<accession>A0A165B9N9</accession>
<dbReference type="Gene3D" id="3.90.180.10">
    <property type="entry name" value="Medium-chain alcohol dehydrogenases, catalytic domain"/>
    <property type="match status" value="1"/>
</dbReference>
<feature type="domain" description="Enoyl reductase (ER)" evidence="1">
    <location>
        <begin position="14"/>
        <end position="345"/>
    </location>
</feature>
<organism evidence="2 3">
    <name type="scientific">Laetiporus sulphureus 93-53</name>
    <dbReference type="NCBI Taxonomy" id="1314785"/>
    <lineage>
        <taxon>Eukaryota</taxon>
        <taxon>Fungi</taxon>
        <taxon>Dikarya</taxon>
        <taxon>Basidiomycota</taxon>
        <taxon>Agaricomycotina</taxon>
        <taxon>Agaricomycetes</taxon>
        <taxon>Polyporales</taxon>
        <taxon>Laetiporus</taxon>
    </lineage>
</organism>
<dbReference type="Pfam" id="PF08240">
    <property type="entry name" value="ADH_N"/>
    <property type="match status" value="1"/>
</dbReference>
<name>A0A165B9N9_9APHY</name>
<protein>
    <submittedName>
        <fullName evidence="2">GroES-like protein</fullName>
    </submittedName>
</protein>
<gene>
    <name evidence="2" type="ORF">LAESUDRAFT_764479</name>
</gene>
<dbReference type="SMART" id="SM00829">
    <property type="entry name" value="PKS_ER"/>
    <property type="match status" value="1"/>
</dbReference>
<evidence type="ECO:0000313" key="2">
    <source>
        <dbReference type="EMBL" id="KZT00565.1"/>
    </source>
</evidence>
<dbReference type="Proteomes" id="UP000076871">
    <property type="component" value="Unassembled WGS sequence"/>
</dbReference>
<evidence type="ECO:0000313" key="3">
    <source>
        <dbReference type="Proteomes" id="UP000076871"/>
    </source>
</evidence>
<dbReference type="InterPro" id="IPR020843">
    <property type="entry name" value="ER"/>
</dbReference>
<dbReference type="AlphaFoldDB" id="A0A165B9N9"/>
<dbReference type="SUPFAM" id="SSF50129">
    <property type="entry name" value="GroES-like"/>
    <property type="match status" value="1"/>
</dbReference>
<sequence length="360" mass="38565">MSEQKALFLTSRRGPFAIGTAPIPKPGRGQLLVKIEATALNPVDWKIQAYEIFIDDFPAVLGTDIAGTVEELGEGVTGFVKGDRVLSQGLYGDNEQCSFQQYTLTNAVVTAKIPDNVSFGQAATVPLGLATAAIGLFNRKAKTGSVGLYPPWEEGGEGKYKGKPIVILGGASSVGQYGVQNLAKYAGFSPIISTASLWHTGWLKDRGATHLVDRHLHRSITLAEIGLITEEPIEVVFDAVSETGTQTLGYSLLAPGGCLLTTLPTAVDQEVVKITPERRIEEVYGNVNVAESRELGISLYSKLTELLAKEVIRPNRVKALPNGLEGIISGLQELRKGVSGIKLVAFPQETKIRGTAVIRK</sequence>
<dbReference type="RefSeq" id="XP_040758305.1">
    <property type="nucleotide sequence ID" value="XM_040913441.1"/>
</dbReference>